<dbReference type="AlphaFoldDB" id="A0A7I9ZLW7"/>
<organism evidence="1 2">
    <name type="scientific">Mycolicibacterium hippocampi</name>
    <dbReference type="NCBI Taxonomy" id="659824"/>
    <lineage>
        <taxon>Bacteria</taxon>
        <taxon>Bacillati</taxon>
        <taxon>Actinomycetota</taxon>
        <taxon>Actinomycetes</taxon>
        <taxon>Mycobacteriales</taxon>
        <taxon>Mycobacteriaceae</taxon>
        <taxon>Mycolicibacterium</taxon>
    </lineage>
</organism>
<name>A0A7I9ZLW7_9MYCO</name>
<protein>
    <submittedName>
        <fullName evidence="1">Uncharacterized protein</fullName>
    </submittedName>
</protein>
<sequence length="221" mass="24225">MTVPIHTRVELLAEVDDRVARMKSACGQFDQGTLVEAMTVAVHVRALVHHTDTTRALIDQRDLTWVDTAGVPHPKNQSGAACLTLMKIRSGPQGYAEYVPKLGLYPPAPIRTRDGGRIDRGSRIPFDHWWTNPVVRDCDGADYSRKQLVLALANELVASDDPETTAARRALADSYSLGWVLAGETGGAAGKTFERNPVPASVRQIGYEVIESIRQQRDILG</sequence>
<comment type="caution">
    <text evidence="1">The sequence shown here is derived from an EMBL/GenBank/DDBJ whole genome shotgun (WGS) entry which is preliminary data.</text>
</comment>
<reference evidence="1 2" key="1">
    <citation type="journal article" date="2019" name="Emerg. Microbes Infect.">
        <title>Comprehensive subspecies identification of 175 nontuberculous mycobacteria species based on 7547 genomic profiles.</title>
        <authorList>
            <person name="Matsumoto Y."/>
            <person name="Kinjo T."/>
            <person name="Motooka D."/>
            <person name="Nabeya D."/>
            <person name="Jung N."/>
            <person name="Uechi K."/>
            <person name="Horii T."/>
            <person name="Iida T."/>
            <person name="Fujita J."/>
            <person name="Nakamura S."/>
        </authorList>
    </citation>
    <scope>NUCLEOTIDE SEQUENCE [LARGE SCALE GENOMIC DNA]</scope>
    <source>
        <strain evidence="1 2">JCM 30996</strain>
    </source>
</reference>
<dbReference type="EMBL" id="BLLB01000002">
    <property type="protein sequence ID" value="GFH01984.1"/>
    <property type="molecule type" value="Genomic_DNA"/>
</dbReference>
<dbReference type="RefSeq" id="WP_163888680.1">
    <property type="nucleotide sequence ID" value="NZ_BLLB01000002.1"/>
</dbReference>
<evidence type="ECO:0000313" key="2">
    <source>
        <dbReference type="Proteomes" id="UP000465304"/>
    </source>
</evidence>
<proteinExistence type="predicted"/>
<gene>
    <name evidence="1" type="ORF">MHIP_24670</name>
</gene>
<accession>A0A7I9ZLW7</accession>
<keyword evidence="2" id="KW-1185">Reference proteome</keyword>
<evidence type="ECO:0000313" key="1">
    <source>
        <dbReference type="EMBL" id="GFH01984.1"/>
    </source>
</evidence>
<dbReference type="Proteomes" id="UP000465304">
    <property type="component" value="Unassembled WGS sequence"/>
</dbReference>